<dbReference type="PANTHER" id="PTHR13900:SF0">
    <property type="entry name" value="TRANSCRIPTION INITIATION FACTOR TFIID SUBUNIT 1"/>
    <property type="match status" value="1"/>
</dbReference>
<feature type="region of interest" description="Disordered" evidence="1">
    <location>
        <begin position="151"/>
        <end position="202"/>
    </location>
</feature>
<dbReference type="GO" id="GO:0017025">
    <property type="term" value="F:TBP-class protein binding"/>
    <property type="evidence" value="ECO:0007669"/>
    <property type="project" value="InterPro"/>
</dbReference>
<feature type="region of interest" description="Disordered" evidence="1">
    <location>
        <begin position="81"/>
        <end position="113"/>
    </location>
</feature>
<dbReference type="STRING" id="667725.A0A0L0FKU3"/>
<feature type="compositionally biased region" description="Acidic residues" evidence="1">
    <location>
        <begin position="83"/>
        <end position="96"/>
    </location>
</feature>
<feature type="compositionally biased region" description="Basic and acidic residues" evidence="1">
    <location>
        <begin position="216"/>
        <end position="226"/>
    </location>
</feature>
<reference evidence="2 3" key="1">
    <citation type="submission" date="2011-02" db="EMBL/GenBank/DDBJ databases">
        <title>The Genome Sequence of Sphaeroforma arctica JP610.</title>
        <authorList>
            <consortium name="The Broad Institute Genome Sequencing Platform"/>
            <person name="Russ C."/>
            <person name="Cuomo C."/>
            <person name="Young S.K."/>
            <person name="Zeng Q."/>
            <person name="Gargeya S."/>
            <person name="Alvarado L."/>
            <person name="Berlin A."/>
            <person name="Chapman S.B."/>
            <person name="Chen Z."/>
            <person name="Freedman E."/>
            <person name="Gellesch M."/>
            <person name="Goldberg J."/>
            <person name="Griggs A."/>
            <person name="Gujja S."/>
            <person name="Heilman E."/>
            <person name="Heiman D."/>
            <person name="Howarth C."/>
            <person name="Mehta T."/>
            <person name="Neiman D."/>
            <person name="Pearson M."/>
            <person name="Roberts A."/>
            <person name="Saif S."/>
            <person name="Shea T."/>
            <person name="Shenoy N."/>
            <person name="Sisk P."/>
            <person name="Stolte C."/>
            <person name="Sykes S."/>
            <person name="White J."/>
            <person name="Yandava C."/>
            <person name="Burger G."/>
            <person name="Gray M.W."/>
            <person name="Holland P.W.H."/>
            <person name="King N."/>
            <person name="Lang F.B.F."/>
            <person name="Roger A.J."/>
            <person name="Ruiz-Trillo I."/>
            <person name="Haas B."/>
            <person name="Nusbaum C."/>
            <person name="Birren B."/>
        </authorList>
    </citation>
    <scope>NUCLEOTIDE SEQUENCE [LARGE SCALE GENOMIC DNA]</scope>
    <source>
        <strain evidence="2 3">JP610</strain>
    </source>
</reference>
<evidence type="ECO:0000256" key="1">
    <source>
        <dbReference type="SAM" id="MobiDB-lite"/>
    </source>
</evidence>
<evidence type="ECO:0000313" key="2">
    <source>
        <dbReference type="EMBL" id="KNC77407.1"/>
    </source>
</evidence>
<dbReference type="GeneID" id="25910636"/>
<dbReference type="Proteomes" id="UP000054560">
    <property type="component" value="Unassembled WGS sequence"/>
</dbReference>
<evidence type="ECO:0000313" key="3">
    <source>
        <dbReference type="Proteomes" id="UP000054560"/>
    </source>
</evidence>
<gene>
    <name evidence="2" type="ORF">SARC_10132</name>
</gene>
<dbReference type="GO" id="GO:0004402">
    <property type="term" value="F:histone acetyltransferase activity"/>
    <property type="evidence" value="ECO:0007669"/>
    <property type="project" value="InterPro"/>
</dbReference>
<proteinExistence type="predicted"/>
<protein>
    <submittedName>
        <fullName evidence="2">Uncharacterized protein</fullName>
    </submittedName>
</protein>
<dbReference type="InterPro" id="IPR040240">
    <property type="entry name" value="TAF1"/>
</dbReference>
<feature type="compositionally biased region" description="Gly residues" evidence="1">
    <location>
        <begin position="183"/>
        <end position="195"/>
    </location>
</feature>
<keyword evidence="3" id="KW-1185">Reference proteome</keyword>
<feature type="region of interest" description="Disordered" evidence="1">
    <location>
        <begin position="214"/>
        <end position="244"/>
    </location>
</feature>
<accession>A0A0L0FKU3</accession>
<dbReference type="GO" id="GO:0005669">
    <property type="term" value="C:transcription factor TFIID complex"/>
    <property type="evidence" value="ECO:0007669"/>
    <property type="project" value="InterPro"/>
</dbReference>
<dbReference type="eggNOG" id="KOG0008">
    <property type="taxonomic scope" value="Eukaryota"/>
</dbReference>
<organism evidence="2 3">
    <name type="scientific">Sphaeroforma arctica JP610</name>
    <dbReference type="NCBI Taxonomy" id="667725"/>
    <lineage>
        <taxon>Eukaryota</taxon>
        <taxon>Ichthyosporea</taxon>
        <taxon>Ichthyophonida</taxon>
        <taxon>Sphaeroforma</taxon>
    </lineage>
</organism>
<dbReference type="OrthoDB" id="6137085at2759"/>
<dbReference type="GO" id="GO:0016251">
    <property type="term" value="F:RNA polymerase II general transcription initiation factor activity"/>
    <property type="evidence" value="ECO:0007669"/>
    <property type="project" value="InterPro"/>
</dbReference>
<sequence length="259" mass="28485">MKEMLQQEFNVKKSDIPEGRWKVVDLVREMSTKAAHAAGGGGHLARFARSTRISFAEHHQRFLDECQAAFDKQNAALGNTDQLESDASSDDDDEDLANSLEGMMDGSQGPTTRAKILKITRTFVDEDGNMVKRTEVVRDLRVIEMYIAQEEENAPLPTDDAQNERGGTTGRGKRKRRTDDDGLGGGRAARGQGGMRGKKKCSACGQIGHVKSNKNKCPEWRDKNGDPHNYNLASPPGGRNDDVSEEETVKVCVDTCICT</sequence>
<dbReference type="PANTHER" id="PTHR13900">
    <property type="entry name" value="TRANSCRIPTION INITIATION FACTOR TFIID"/>
    <property type="match status" value="1"/>
</dbReference>
<dbReference type="RefSeq" id="XP_014151309.1">
    <property type="nucleotide sequence ID" value="XM_014295834.1"/>
</dbReference>
<dbReference type="AlphaFoldDB" id="A0A0L0FKU3"/>
<dbReference type="EMBL" id="KQ242741">
    <property type="protein sequence ID" value="KNC77407.1"/>
    <property type="molecule type" value="Genomic_DNA"/>
</dbReference>
<name>A0A0L0FKU3_9EUKA</name>
<dbReference type="GO" id="GO:0051123">
    <property type="term" value="P:RNA polymerase II preinitiation complex assembly"/>
    <property type="evidence" value="ECO:0007669"/>
    <property type="project" value="TreeGrafter"/>
</dbReference>